<reference evidence="3" key="1">
    <citation type="journal article" date="2020" name="mSystems">
        <title>Genome- and Community-Level Interaction Insights into Carbon Utilization and Element Cycling Functions of Hydrothermarchaeota in Hydrothermal Sediment.</title>
        <authorList>
            <person name="Zhou Z."/>
            <person name="Liu Y."/>
            <person name="Xu W."/>
            <person name="Pan J."/>
            <person name="Luo Z.H."/>
            <person name="Li M."/>
        </authorList>
    </citation>
    <scope>NUCLEOTIDE SEQUENCE [LARGE SCALE GENOMIC DNA]</scope>
    <source>
        <strain evidence="3">HyVt-357</strain>
    </source>
</reference>
<feature type="domain" description="DUF4396" evidence="2">
    <location>
        <begin position="88"/>
        <end position="221"/>
    </location>
</feature>
<dbReference type="EMBL" id="DRGY01000100">
    <property type="protein sequence ID" value="HEA53177.1"/>
    <property type="molecule type" value="Genomic_DNA"/>
</dbReference>
<evidence type="ECO:0000256" key="1">
    <source>
        <dbReference type="SAM" id="Phobius"/>
    </source>
</evidence>
<comment type="caution">
    <text evidence="3">The sequence shown here is derived from an EMBL/GenBank/DDBJ whole genome shotgun (WGS) entry which is preliminary data.</text>
</comment>
<dbReference type="Proteomes" id="UP000885748">
    <property type="component" value="Unassembled WGS sequence"/>
</dbReference>
<feature type="transmembrane region" description="Helical" evidence="1">
    <location>
        <begin position="123"/>
        <end position="141"/>
    </location>
</feature>
<keyword evidence="1" id="KW-0812">Transmembrane</keyword>
<feature type="transmembrane region" description="Helical" evidence="1">
    <location>
        <begin position="12"/>
        <end position="33"/>
    </location>
</feature>
<dbReference type="Pfam" id="PF14342">
    <property type="entry name" value="DUF4396"/>
    <property type="match status" value="1"/>
</dbReference>
<feature type="transmembrane region" description="Helical" evidence="1">
    <location>
        <begin position="195"/>
        <end position="220"/>
    </location>
</feature>
<protein>
    <submittedName>
        <fullName evidence="3">DUF4396 domain-containing protein</fullName>
    </submittedName>
</protein>
<keyword evidence="1" id="KW-1133">Transmembrane helix</keyword>
<gene>
    <name evidence="3" type="ORF">ENI00_12845</name>
</gene>
<accession>A0A831W2L1</accession>
<proteinExistence type="predicted"/>
<organism evidence="3">
    <name type="scientific">Marinobacter antarcticus</name>
    <dbReference type="NCBI Taxonomy" id="564117"/>
    <lineage>
        <taxon>Bacteria</taxon>
        <taxon>Pseudomonadati</taxon>
        <taxon>Pseudomonadota</taxon>
        <taxon>Gammaproteobacteria</taxon>
        <taxon>Pseudomonadales</taxon>
        <taxon>Marinobacteraceae</taxon>
        <taxon>Marinobacter</taxon>
    </lineage>
</organism>
<feature type="transmembrane region" description="Helical" evidence="1">
    <location>
        <begin position="45"/>
        <end position="63"/>
    </location>
</feature>
<dbReference type="AlphaFoldDB" id="A0A831W2L1"/>
<evidence type="ECO:0000259" key="2">
    <source>
        <dbReference type="Pfam" id="PF14342"/>
    </source>
</evidence>
<keyword evidence="1" id="KW-0472">Membrane</keyword>
<sequence length="239" mass="25875">MVVTIPLWLITLSWSVTGIGLLCAGVILADIYRGGYRQSMKSWEAVWPITAIYAGPLALWAYYRWGRPATPRWQQQHGASPQMGLGETAAIETIPGGAASFIGHLIAVPIVVGTGVTIAGKGVWPMILLIAVFALPLLIAFEYRSLTQAGEIRSAGLRLRVALKISVLAILAFDTGMGAAMLIVAFVLGYPPTSIAFWFVMWGGLLLGFMTAYPVVRWLLGQVSRRRPSRDRTQASGSM</sequence>
<dbReference type="InterPro" id="IPR025509">
    <property type="entry name" value="DUF4396"/>
</dbReference>
<evidence type="ECO:0000313" key="3">
    <source>
        <dbReference type="EMBL" id="HEA53177.1"/>
    </source>
</evidence>
<name>A0A831W2L1_9GAMM</name>
<feature type="transmembrane region" description="Helical" evidence="1">
    <location>
        <begin position="161"/>
        <end position="189"/>
    </location>
</feature>